<organism evidence="1 2">
    <name type="scientific">Piloderma croceum (strain F 1598)</name>
    <dbReference type="NCBI Taxonomy" id="765440"/>
    <lineage>
        <taxon>Eukaryota</taxon>
        <taxon>Fungi</taxon>
        <taxon>Dikarya</taxon>
        <taxon>Basidiomycota</taxon>
        <taxon>Agaricomycotina</taxon>
        <taxon>Agaricomycetes</taxon>
        <taxon>Agaricomycetidae</taxon>
        <taxon>Atheliales</taxon>
        <taxon>Atheliaceae</taxon>
        <taxon>Piloderma</taxon>
    </lineage>
</organism>
<gene>
    <name evidence="1" type="ORF">PILCRDRAFT_826487</name>
</gene>
<dbReference type="EMBL" id="KN833036">
    <property type="protein sequence ID" value="KIM76309.1"/>
    <property type="molecule type" value="Genomic_DNA"/>
</dbReference>
<sequence length="74" mass="8551">YHNISDGKFVTAKCIVPKCLNMCDTLTIQQFFQKSWHYMDAYFKGLDAVQTAFAVKKYKSHWRVGLPSEIIASM</sequence>
<dbReference type="AlphaFoldDB" id="A0A0C3F8R9"/>
<reference evidence="2" key="2">
    <citation type="submission" date="2015-01" db="EMBL/GenBank/DDBJ databases">
        <title>Evolutionary Origins and Diversification of the Mycorrhizal Mutualists.</title>
        <authorList>
            <consortium name="DOE Joint Genome Institute"/>
            <consortium name="Mycorrhizal Genomics Consortium"/>
            <person name="Kohler A."/>
            <person name="Kuo A."/>
            <person name="Nagy L.G."/>
            <person name="Floudas D."/>
            <person name="Copeland A."/>
            <person name="Barry K.W."/>
            <person name="Cichocki N."/>
            <person name="Veneault-Fourrey C."/>
            <person name="LaButti K."/>
            <person name="Lindquist E.A."/>
            <person name="Lipzen A."/>
            <person name="Lundell T."/>
            <person name="Morin E."/>
            <person name="Murat C."/>
            <person name="Riley R."/>
            <person name="Ohm R."/>
            <person name="Sun H."/>
            <person name="Tunlid A."/>
            <person name="Henrissat B."/>
            <person name="Grigoriev I.V."/>
            <person name="Hibbett D.S."/>
            <person name="Martin F."/>
        </authorList>
    </citation>
    <scope>NUCLEOTIDE SEQUENCE [LARGE SCALE GENOMIC DNA]</scope>
    <source>
        <strain evidence="2">F 1598</strain>
    </source>
</reference>
<protein>
    <submittedName>
        <fullName evidence="1">Uncharacterized protein</fullName>
    </submittedName>
</protein>
<dbReference type="OrthoDB" id="2449121at2759"/>
<name>A0A0C3F8R9_PILCF</name>
<reference evidence="1 2" key="1">
    <citation type="submission" date="2014-04" db="EMBL/GenBank/DDBJ databases">
        <authorList>
            <consortium name="DOE Joint Genome Institute"/>
            <person name="Kuo A."/>
            <person name="Tarkka M."/>
            <person name="Buscot F."/>
            <person name="Kohler A."/>
            <person name="Nagy L.G."/>
            <person name="Floudas D."/>
            <person name="Copeland A."/>
            <person name="Barry K.W."/>
            <person name="Cichocki N."/>
            <person name="Veneault-Fourrey C."/>
            <person name="LaButti K."/>
            <person name="Lindquist E.A."/>
            <person name="Lipzen A."/>
            <person name="Lundell T."/>
            <person name="Morin E."/>
            <person name="Murat C."/>
            <person name="Sun H."/>
            <person name="Tunlid A."/>
            <person name="Henrissat B."/>
            <person name="Grigoriev I.V."/>
            <person name="Hibbett D.S."/>
            <person name="Martin F."/>
            <person name="Nordberg H.P."/>
            <person name="Cantor M.N."/>
            <person name="Hua S.X."/>
        </authorList>
    </citation>
    <scope>NUCLEOTIDE SEQUENCE [LARGE SCALE GENOMIC DNA]</scope>
    <source>
        <strain evidence="1 2">F 1598</strain>
    </source>
</reference>
<evidence type="ECO:0000313" key="2">
    <source>
        <dbReference type="Proteomes" id="UP000054166"/>
    </source>
</evidence>
<feature type="non-terminal residue" evidence="1">
    <location>
        <position position="1"/>
    </location>
</feature>
<keyword evidence="2" id="KW-1185">Reference proteome</keyword>
<evidence type="ECO:0000313" key="1">
    <source>
        <dbReference type="EMBL" id="KIM76309.1"/>
    </source>
</evidence>
<dbReference type="InParanoid" id="A0A0C3F8R9"/>
<proteinExistence type="predicted"/>
<dbReference type="HOGENOM" id="CLU_181696_0_0_1"/>
<accession>A0A0C3F8R9</accession>
<dbReference type="Proteomes" id="UP000054166">
    <property type="component" value="Unassembled WGS sequence"/>
</dbReference>